<proteinExistence type="inferred from homology"/>
<feature type="domain" description="BACON" evidence="5">
    <location>
        <begin position="339"/>
        <end position="384"/>
    </location>
</feature>
<dbReference type="InterPro" id="IPR024361">
    <property type="entry name" value="BACON"/>
</dbReference>
<dbReference type="Proteomes" id="UP001596020">
    <property type="component" value="Unassembled WGS sequence"/>
</dbReference>
<dbReference type="RefSeq" id="WP_380077471.1">
    <property type="nucleotide sequence ID" value="NZ_JBHSGO010000037.1"/>
</dbReference>
<evidence type="ECO:0000256" key="4">
    <source>
        <dbReference type="SAM" id="SignalP"/>
    </source>
</evidence>
<keyword evidence="3" id="KW-0378">Hydrolase</keyword>
<dbReference type="Pfam" id="PF13149">
    <property type="entry name" value="Mfa_like_1"/>
    <property type="match status" value="1"/>
</dbReference>
<keyword evidence="4" id="KW-0732">Signal</keyword>
<dbReference type="InterPro" id="IPR042278">
    <property type="entry name" value="Mfa-like_1_N"/>
</dbReference>
<reference evidence="7" key="1">
    <citation type="journal article" date="2019" name="Int. J. Syst. Evol. Microbiol.">
        <title>The Global Catalogue of Microorganisms (GCM) 10K type strain sequencing project: providing services to taxonomists for standard genome sequencing and annotation.</title>
        <authorList>
            <consortium name="The Broad Institute Genomics Platform"/>
            <consortium name="The Broad Institute Genome Sequencing Center for Infectious Disease"/>
            <person name="Wu L."/>
            <person name="Ma J."/>
        </authorList>
    </citation>
    <scope>NUCLEOTIDE SEQUENCE [LARGE SCALE GENOMIC DNA]</scope>
    <source>
        <strain evidence="7">CGMCC 4.7357</strain>
    </source>
</reference>
<protein>
    <submittedName>
        <fullName evidence="6">Fimbrillin family protein</fullName>
    </submittedName>
</protein>
<dbReference type="InterPro" id="IPR025049">
    <property type="entry name" value="Mfa-like_1"/>
</dbReference>
<comment type="similarity">
    <text evidence="1">Belongs to the peptidase C25 family.</text>
</comment>
<dbReference type="CDD" id="cd13120">
    <property type="entry name" value="BF2867_like_N"/>
    <property type="match status" value="1"/>
</dbReference>
<evidence type="ECO:0000313" key="7">
    <source>
        <dbReference type="Proteomes" id="UP001596020"/>
    </source>
</evidence>
<dbReference type="Gene3D" id="2.60.40.2620">
    <property type="entry name" value="Fimbrillin-like"/>
    <property type="match status" value="1"/>
</dbReference>
<dbReference type="InterPro" id="IPR013783">
    <property type="entry name" value="Ig-like_fold"/>
</dbReference>
<keyword evidence="7" id="KW-1185">Reference proteome</keyword>
<name>A0ABV9K612_9PORP</name>
<evidence type="ECO:0000313" key="6">
    <source>
        <dbReference type="EMBL" id="MFC4665388.1"/>
    </source>
</evidence>
<dbReference type="Pfam" id="PF13004">
    <property type="entry name" value="BACON"/>
    <property type="match status" value="1"/>
</dbReference>
<comment type="caution">
    <text evidence="6">The sequence shown here is derived from an EMBL/GenBank/DDBJ whole genome shotgun (WGS) entry which is preliminary data.</text>
</comment>
<dbReference type="CDD" id="cd14948">
    <property type="entry name" value="BACON"/>
    <property type="match status" value="1"/>
</dbReference>
<feature type="signal peptide" evidence="4">
    <location>
        <begin position="1"/>
        <end position="22"/>
    </location>
</feature>
<dbReference type="Gene3D" id="2.60.40.2630">
    <property type="match status" value="1"/>
</dbReference>
<evidence type="ECO:0000259" key="5">
    <source>
        <dbReference type="Pfam" id="PF13004"/>
    </source>
</evidence>
<keyword evidence="3" id="KW-0788">Thiol protease</keyword>
<accession>A0ABV9K612</accession>
<dbReference type="PROSITE" id="PS51257">
    <property type="entry name" value="PROKAR_LIPOPROTEIN"/>
    <property type="match status" value="1"/>
</dbReference>
<dbReference type="Gene3D" id="2.60.40.10">
    <property type="entry name" value="Immunoglobulins"/>
    <property type="match status" value="1"/>
</dbReference>
<dbReference type="CDD" id="cd13121">
    <property type="entry name" value="BF2867_like_C"/>
    <property type="match status" value="1"/>
</dbReference>
<organism evidence="6 7">
    <name type="scientific">Falsiporphyromonas endometrii</name>
    <dbReference type="NCBI Taxonomy" id="1387297"/>
    <lineage>
        <taxon>Bacteria</taxon>
        <taxon>Pseudomonadati</taxon>
        <taxon>Bacteroidota</taxon>
        <taxon>Bacteroidia</taxon>
        <taxon>Bacteroidales</taxon>
        <taxon>Porphyromonadaceae</taxon>
        <taxon>Falsiporphyromonas</taxon>
    </lineage>
</organism>
<gene>
    <name evidence="6" type="ORF">ACFO3G_01975</name>
</gene>
<dbReference type="EMBL" id="JBHSGO010000037">
    <property type="protein sequence ID" value="MFC4665388.1"/>
    <property type="molecule type" value="Genomic_DNA"/>
</dbReference>
<evidence type="ECO:0000256" key="2">
    <source>
        <dbReference type="ARBA" id="ARBA00022670"/>
    </source>
</evidence>
<evidence type="ECO:0000256" key="1">
    <source>
        <dbReference type="ARBA" id="ARBA00006067"/>
    </source>
</evidence>
<feature type="chain" id="PRO_5047539650" evidence="4">
    <location>
        <begin position="23"/>
        <end position="584"/>
    </location>
</feature>
<sequence length="584" mass="63568">MFKTTKWSIAAVVLLAMTGCSKETESPSFDEGFGTNPVQFETNIKPLVRATDDKWTSNDEIGVFMTNSGVSLSQTTNVLASNKNYVTTDGSGNFTAKNTENQVIFPESDQAVDIISYYPYTTNLLSGNIYNVNVQDQSEQSNIDLLYSNNLKGVKASTPRENIKLNFKHMLSKLVFNVTSDEGRLDGLSLELIGFESKAKFNLANGTLTNVEGSENIKALANGSKCEAIIIPNSTSKHFIFKANSHTYKFDATTNQYEAGKMYVYNINLKGNGDIVVVNPNGTIENWDVVDGGNHDLTPGEGETTDEPADITIEDGQLNIDLATNEAAKKVVKISTTGKWTVASSAEWATTDLKQGEGEKDLTINIEENTGAERSAKITIKSVTELRATGKELVINIHQAAKQDEPTPQPGETAVIVKEAFSKLGVGEKVEGKKPQEWKFSEIYKNYVDFEGADYTVSFDKGALRNTSKMDGHIWFGAKYDNWFKMNNIPTKGYNKNLTIKFSLASNGTGTDGVTPAVFSIKVNDKLAKISGPDAFGGQNVFSDFTAEVGNVEGETITIEFTAAQTGITNGGIRLDNIVVEGSK</sequence>
<keyword evidence="2" id="KW-0645">Protease</keyword>
<evidence type="ECO:0000256" key="3">
    <source>
        <dbReference type="ARBA" id="ARBA00022807"/>
    </source>
</evidence>